<gene>
    <name evidence="1" type="ORF">BDR25DRAFT_351582</name>
</gene>
<keyword evidence="2" id="KW-1185">Reference proteome</keyword>
<name>A0ACB6R6V2_9PLEO</name>
<dbReference type="EMBL" id="MU003498">
    <property type="protein sequence ID" value="KAF2474050.1"/>
    <property type="molecule type" value="Genomic_DNA"/>
</dbReference>
<dbReference type="Proteomes" id="UP000799755">
    <property type="component" value="Unassembled WGS sequence"/>
</dbReference>
<organism evidence="1 2">
    <name type="scientific">Lindgomyces ingoldianus</name>
    <dbReference type="NCBI Taxonomy" id="673940"/>
    <lineage>
        <taxon>Eukaryota</taxon>
        <taxon>Fungi</taxon>
        <taxon>Dikarya</taxon>
        <taxon>Ascomycota</taxon>
        <taxon>Pezizomycotina</taxon>
        <taxon>Dothideomycetes</taxon>
        <taxon>Pleosporomycetidae</taxon>
        <taxon>Pleosporales</taxon>
        <taxon>Lindgomycetaceae</taxon>
        <taxon>Lindgomyces</taxon>
    </lineage>
</organism>
<accession>A0ACB6R6V2</accession>
<comment type="caution">
    <text evidence="1">The sequence shown here is derived from an EMBL/GenBank/DDBJ whole genome shotgun (WGS) entry which is preliminary data.</text>
</comment>
<sequence>MNSHRSILHTKRKVRRLHSKRKTKQLDSLFSNGPYHQPFEEDSPYVQSKRNSMKLEGPEACEDNLDIFLQGCEGNVPSSAIEDVKEFCIGTSSKEAKIWLDDREKYTGLSREYVSRLTAEDLKDALALRQFGLGDIPDADRRLIHLVVLEPSKWTGIVPIPLPPKPQFSSKGKDSKLTPNSYIPDLDPATSAHWPRLHLAIKCPYYETLFGSTLPSKLRSVWIFRYVETFGILTPKIIDCELFGLFHLSYLALRLHHTPSQNAPAPGAHNTRSRERIDVSFLNIAHGVGATYPKNATGVETICIVSLLYLLKWEQISTGLMWCLGSRTSRLRIIQTMQLLRKLWGRLSITIRAWEKFIAPTGHSRHFDTSKLSLKKNLDKINKMFEQLESSKILTMRLNLESKDLSYQSHPLHHEIISLNREAQKMSMENNRTNQLTTPLVVVTAYFGTQQSIFTFDQNPKTFVVCILVLLLMLKLCNLAILLARRPRWLTQFPDSKTLTDINP</sequence>
<evidence type="ECO:0000313" key="1">
    <source>
        <dbReference type="EMBL" id="KAF2474050.1"/>
    </source>
</evidence>
<reference evidence="1" key="1">
    <citation type="journal article" date="2020" name="Stud. Mycol.">
        <title>101 Dothideomycetes genomes: a test case for predicting lifestyles and emergence of pathogens.</title>
        <authorList>
            <person name="Haridas S."/>
            <person name="Albert R."/>
            <person name="Binder M."/>
            <person name="Bloem J."/>
            <person name="Labutti K."/>
            <person name="Salamov A."/>
            <person name="Andreopoulos B."/>
            <person name="Baker S."/>
            <person name="Barry K."/>
            <person name="Bills G."/>
            <person name="Bluhm B."/>
            <person name="Cannon C."/>
            <person name="Castanera R."/>
            <person name="Culley D."/>
            <person name="Daum C."/>
            <person name="Ezra D."/>
            <person name="Gonzalez J."/>
            <person name="Henrissat B."/>
            <person name="Kuo A."/>
            <person name="Liang C."/>
            <person name="Lipzen A."/>
            <person name="Lutzoni F."/>
            <person name="Magnuson J."/>
            <person name="Mondo S."/>
            <person name="Nolan M."/>
            <person name="Ohm R."/>
            <person name="Pangilinan J."/>
            <person name="Park H.-J."/>
            <person name="Ramirez L."/>
            <person name="Alfaro M."/>
            <person name="Sun H."/>
            <person name="Tritt A."/>
            <person name="Yoshinaga Y."/>
            <person name="Zwiers L.-H."/>
            <person name="Turgeon B."/>
            <person name="Goodwin S."/>
            <person name="Spatafora J."/>
            <person name="Crous P."/>
            <person name="Grigoriev I."/>
        </authorList>
    </citation>
    <scope>NUCLEOTIDE SEQUENCE</scope>
    <source>
        <strain evidence="1">ATCC 200398</strain>
    </source>
</reference>
<protein>
    <submittedName>
        <fullName evidence="1">Uncharacterized protein</fullName>
    </submittedName>
</protein>
<proteinExistence type="predicted"/>
<evidence type="ECO:0000313" key="2">
    <source>
        <dbReference type="Proteomes" id="UP000799755"/>
    </source>
</evidence>